<dbReference type="GO" id="GO:0004803">
    <property type="term" value="F:transposase activity"/>
    <property type="evidence" value="ECO:0007669"/>
    <property type="project" value="InterPro"/>
</dbReference>
<sequence length="350" mass="40128">MASYFPYPYTTGPIIQYSTSSLIDGIPKLKPADRTKFIEIMHECANFYGVKVLAYSILPTNFDLLLEHQTDGSAISDKELLKRMKAYGQSSRGLDEYSKYRDALKTDKKQAANILEKNRQRMNSVSMFMKSLKQRFSGFYNDRHQRRGTAWSTRYTNTIVQPGYATRFVAAYIEMAPLRQRLTASAHRYEWGSLYAAINGCKSARAGVSRIVKMQTYQPGLDEIPKANLQKATWNAAHETFYRKMVLAKNNLEFISAFKQKEDDQPEKLTKYTNRKAKPLDKVIRKTNMPHLTRGIAVGSEAFIESIFDQTKDYFGPKRKTGARIINLINWSSKEQALYAMRDIIGPAKK</sequence>
<name>A0A8J7MAY4_9BACT</name>
<dbReference type="RefSeq" id="WP_200309741.1">
    <property type="nucleotide sequence ID" value="NZ_JAENIM010000008.1"/>
</dbReference>
<dbReference type="SUPFAM" id="SSF143422">
    <property type="entry name" value="Transposase IS200-like"/>
    <property type="match status" value="1"/>
</dbReference>
<dbReference type="AlphaFoldDB" id="A0A8J7MAY4"/>
<evidence type="ECO:0000313" key="1">
    <source>
        <dbReference type="EMBL" id="MBK1789698.1"/>
    </source>
</evidence>
<proteinExistence type="predicted"/>
<protein>
    <submittedName>
        <fullName evidence="1">Uncharacterized protein</fullName>
    </submittedName>
</protein>
<dbReference type="Gene3D" id="3.30.70.1290">
    <property type="entry name" value="Transposase IS200-like"/>
    <property type="match status" value="1"/>
</dbReference>
<dbReference type="Proteomes" id="UP000624703">
    <property type="component" value="Unassembled WGS sequence"/>
</dbReference>
<accession>A0A8J7MAY4</accession>
<dbReference type="GO" id="GO:0006313">
    <property type="term" value="P:DNA transposition"/>
    <property type="evidence" value="ECO:0007669"/>
    <property type="project" value="InterPro"/>
</dbReference>
<comment type="caution">
    <text evidence="1">The sequence shown here is derived from an EMBL/GenBank/DDBJ whole genome shotgun (WGS) entry which is preliminary data.</text>
</comment>
<organism evidence="1 2">
    <name type="scientific">Persicirhabdus sediminis</name>
    <dbReference type="NCBI Taxonomy" id="454144"/>
    <lineage>
        <taxon>Bacteria</taxon>
        <taxon>Pseudomonadati</taxon>
        <taxon>Verrucomicrobiota</taxon>
        <taxon>Verrucomicrobiia</taxon>
        <taxon>Verrucomicrobiales</taxon>
        <taxon>Verrucomicrobiaceae</taxon>
        <taxon>Persicirhabdus</taxon>
    </lineage>
</organism>
<gene>
    <name evidence="1" type="ORF">JIN82_00870</name>
</gene>
<dbReference type="EMBL" id="JAENIM010000008">
    <property type="protein sequence ID" value="MBK1789698.1"/>
    <property type="molecule type" value="Genomic_DNA"/>
</dbReference>
<dbReference type="PANTHER" id="PTHR34322">
    <property type="entry name" value="TRANSPOSASE, Y1_TNP DOMAIN-CONTAINING"/>
    <property type="match status" value="1"/>
</dbReference>
<dbReference type="GO" id="GO:0003677">
    <property type="term" value="F:DNA binding"/>
    <property type="evidence" value="ECO:0007669"/>
    <property type="project" value="InterPro"/>
</dbReference>
<keyword evidence="2" id="KW-1185">Reference proteome</keyword>
<dbReference type="PANTHER" id="PTHR34322:SF2">
    <property type="entry name" value="TRANSPOSASE IS200-LIKE DOMAIN-CONTAINING PROTEIN"/>
    <property type="match status" value="1"/>
</dbReference>
<dbReference type="InterPro" id="IPR036515">
    <property type="entry name" value="Transposase_17_sf"/>
</dbReference>
<reference evidence="1" key="1">
    <citation type="submission" date="2021-01" db="EMBL/GenBank/DDBJ databases">
        <title>Modified the classification status of verrucomicrobia.</title>
        <authorList>
            <person name="Feng X."/>
        </authorList>
    </citation>
    <scope>NUCLEOTIDE SEQUENCE</scope>
    <source>
        <strain evidence="1">_KCTC 22039</strain>
    </source>
</reference>
<evidence type="ECO:0000313" key="2">
    <source>
        <dbReference type="Proteomes" id="UP000624703"/>
    </source>
</evidence>